<keyword evidence="4" id="KW-0997">Cell inner membrane</keyword>
<evidence type="ECO:0000256" key="11">
    <source>
        <dbReference type="SAM" id="Phobius"/>
    </source>
</evidence>
<dbReference type="SUPFAM" id="SSF81342">
    <property type="entry name" value="Transmembrane di-heme cytochromes"/>
    <property type="match status" value="1"/>
</dbReference>
<dbReference type="Pfam" id="PF01292">
    <property type="entry name" value="Ni_hydr_CYTB"/>
    <property type="match status" value="1"/>
</dbReference>
<feature type="transmembrane region" description="Helical" evidence="11">
    <location>
        <begin position="71"/>
        <end position="91"/>
    </location>
</feature>
<dbReference type="PANTHER" id="PTHR30485">
    <property type="entry name" value="NI/FE-HYDROGENASE 1 B-TYPE CYTOCHROME SUBUNIT"/>
    <property type="match status" value="1"/>
</dbReference>
<name>A0AAN4EYP4_CITFR</name>
<gene>
    <name evidence="13" type="ORF">P7U51_001735</name>
</gene>
<dbReference type="AlphaFoldDB" id="A0AAN4EYP4"/>
<proteinExistence type="inferred from homology"/>
<feature type="transmembrane region" description="Helical" evidence="11">
    <location>
        <begin position="202"/>
        <end position="222"/>
    </location>
</feature>
<dbReference type="InterPro" id="IPR016174">
    <property type="entry name" value="Di-haem_cyt_TM"/>
</dbReference>
<accession>A0AAN4EYP4</accession>
<evidence type="ECO:0000256" key="6">
    <source>
        <dbReference type="ARBA" id="ARBA00022723"/>
    </source>
</evidence>
<dbReference type="GO" id="GO:0009055">
    <property type="term" value="F:electron transfer activity"/>
    <property type="evidence" value="ECO:0007669"/>
    <property type="project" value="InterPro"/>
</dbReference>
<keyword evidence="6" id="KW-0479">Metal-binding</keyword>
<feature type="domain" description="Cytochrome b561 bacterial/Ni-hydrogenase" evidence="12">
    <location>
        <begin position="59"/>
        <end position="239"/>
    </location>
</feature>
<evidence type="ECO:0000256" key="1">
    <source>
        <dbReference type="ARBA" id="ARBA00001971"/>
    </source>
</evidence>
<keyword evidence="7 11" id="KW-1133">Transmembrane helix</keyword>
<protein>
    <submittedName>
        <fullName evidence="13">Thiosulfate reductase cytochrome B subunit</fullName>
    </submittedName>
</protein>
<keyword evidence="9 11" id="KW-0472">Membrane</keyword>
<dbReference type="Gene3D" id="1.20.950.20">
    <property type="entry name" value="Transmembrane di-heme cytochromes, Chain C"/>
    <property type="match status" value="1"/>
</dbReference>
<reference evidence="13" key="1">
    <citation type="submission" date="2024-02" db="EMBL/GenBank/DDBJ databases">
        <authorList>
            <consortium name="Clinical and Environmental Microbiology Branch: Whole genome sequencing antimicrobial resistance pathogens in the healthcare setting"/>
        </authorList>
    </citation>
    <scope>NUCLEOTIDE SEQUENCE</scope>
    <source>
        <strain evidence="13">Whole organism</strain>
    </source>
</reference>
<feature type="transmembrane region" description="Helical" evidence="11">
    <location>
        <begin position="97"/>
        <end position="117"/>
    </location>
</feature>
<comment type="caution">
    <text evidence="13">The sequence shown here is derived from an EMBL/GenBank/DDBJ whole genome shotgun (WGS) entry which is preliminary data.</text>
</comment>
<evidence type="ECO:0000256" key="9">
    <source>
        <dbReference type="ARBA" id="ARBA00023136"/>
    </source>
</evidence>
<dbReference type="EMBL" id="ABLGCN030000003">
    <property type="protein sequence ID" value="EMM7457250.1"/>
    <property type="molecule type" value="Genomic_DNA"/>
</dbReference>
<comment type="similarity">
    <text evidence="10">Belongs to the PhsC family.</text>
</comment>
<comment type="subcellular location">
    <subcellularLocation>
        <location evidence="2">Cell inner membrane</location>
        <topology evidence="2">Multi-pass membrane protein</topology>
    </subcellularLocation>
</comment>
<evidence type="ECO:0000256" key="4">
    <source>
        <dbReference type="ARBA" id="ARBA00022519"/>
    </source>
</evidence>
<dbReference type="FunFam" id="1.20.950.20:FF:000004">
    <property type="entry name" value="Thiosulfate reductase cytochrome B subunit"/>
    <property type="match status" value="1"/>
</dbReference>
<keyword evidence="5 11" id="KW-0812">Transmembrane</keyword>
<sequence length="255" mass="28590">MNSIWGAELNYAPDYWPLWLIYAGVVIVLMIAGLVIHALLRRMLSPKTATGEEHRDYLYSLAVRRWHWGNALLFILLLLSGLFGHFSVGPVVLMVQVHTWCGFALLAFWVGFVLINAISGNGCHYRVKFNGLISRCLLQTRFYLYGIMKGEPHPFAATAESKFNPLQQLAYLAIMYALVPLLIITGLLCLYPQVIGAGPVMLVLHMVLAIVGLLFICAHIYLCTLGDTPGQIFRSMIDGYHRHRSHHADTAPRKG</sequence>
<evidence type="ECO:0000259" key="12">
    <source>
        <dbReference type="Pfam" id="PF01292"/>
    </source>
</evidence>
<comment type="cofactor">
    <cofactor evidence="1">
        <name>heme</name>
        <dbReference type="ChEBI" id="CHEBI:30413"/>
    </cofactor>
</comment>
<dbReference type="GO" id="GO:0005886">
    <property type="term" value="C:plasma membrane"/>
    <property type="evidence" value="ECO:0007669"/>
    <property type="project" value="UniProtKB-SubCell"/>
</dbReference>
<dbReference type="GO" id="GO:0022904">
    <property type="term" value="P:respiratory electron transport chain"/>
    <property type="evidence" value="ECO:0007669"/>
    <property type="project" value="InterPro"/>
</dbReference>
<feature type="transmembrane region" description="Helical" evidence="11">
    <location>
        <begin position="20"/>
        <end position="40"/>
    </location>
</feature>
<dbReference type="NCBIfam" id="NF011582">
    <property type="entry name" value="PRK15006.1"/>
    <property type="match status" value="1"/>
</dbReference>
<organism evidence="13 14">
    <name type="scientific">Citrobacter freundii</name>
    <dbReference type="NCBI Taxonomy" id="546"/>
    <lineage>
        <taxon>Bacteria</taxon>
        <taxon>Pseudomonadati</taxon>
        <taxon>Pseudomonadota</taxon>
        <taxon>Gammaproteobacteria</taxon>
        <taxon>Enterobacterales</taxon>
        <taxon>Enterobacteriaceae</taxon>
        <taxon>Citrobacter</taxon>
        <taxon>Citrobacter freundii complex</taxon>
    </lineage>
</organism>
<evidence type="ECO:0000256" key="8">
    <source>
        <dbReference type="ARBA" id="ARBA00023004"/>
    </source>
</evidence>
<evidence type="ECO:0000313" key="14">
    <source>
        <dbReference type="Proteomes" id="UP001169574"/>
    </source>
</evidence>
<dbReference type="InterPro" id="IPR011577">
    <property type="entry name" value="Cyt_b561_bac/Ni-Hgenase"/>
</dbReference>
<evidence type="ECO:0000256" key="5">
    <source>
        <dbReference type="ARBA" id="ARBA00022692"/>
    </source>
</evidence>
<evidence type="ECO:0000256" key="7">
    <source>
        <dbReference type="ARBA" id="ARBA00022989"/>
    </source>
</evidence>
<keyword evidence="3" id="KW-1003">Cell membrane</keyword>
<dbReference type="GO" id="GO:0046872">
    <property type="term" value="F:metal ion binding"/>
    <property type="evidence" value="ECO:0007669"/>
    <property type="project" value="UniProtKB-KW"/>
</dbReference>
<feature type="transmembrane region" description="Helical" evidence="11">
    <location>
        <begin position="168"/>
        <end position="190"/>
    </location>
</feature>
<evidence type="ECO:0000256" key="3">
    <source>
        <dbReference type="ARBA" id="ARBA00022475"/>
    </source>
</evidence>
<dbReference type="Proteomes" id="UP001169574">
    <property type="component" value="Unassembled WGS sequence"/>
</dbReference>
<dbReference type="GO" id="GO:0020037">
    <property type="term" value="F:heme binding"/>
    <property type="evidence" value="ECO:0007669"/>
    <property type="project" value="TreeGrafter"/>
</dbReference>
<dbReference type="PANTHER" id="PTHR30485:SF1">
    <property type="entry name" value="CYTOCHROME YDHU-RELATED"/>
    <property type="match status" value="1"/>
</dbReference>
<evidence type="ECO:0000256" key="2">
    <source>
        <dbReference type="ARBA" id="ARBA00004429"/>
    </source>
</evidence>
<evidence type="ECO:0000313" key="13">
    <source>
        <dbReference type="EMBL" id="EMM7457250.1"/>
    </source>
</evidence>
<keyword evidence="8" id="KW-0408">Iron</keyword>
<dbReference type="InterPro" id="IPR051542">
    <property type="entry name" value="Hydrogenase_cytochrome"/>
</dbReference>
<evidence type="ECO:0000256" key="10">
    <source>
        <dbReference type="ARBA" id="ARBA00060808"/>
    </source>
</evidence>